<dbReference type="InParanoid" id="I1BYN8"/>
<accession>I1BYN8</accession>
<dbReference type="GeneID" id="93612994"/>
<evidence type="ECO:0000313" key="1">
    <source>
        <dbReference type="EMBL" id="EIE81318.1"/>
    </source>
</evidence>
<gene>
    <name evidence="1" type="ORF">RO3G_06023</name>
</gene>
<dbReference type="OrthoDB" id="10272519at2759"/>
<dbReference type="VEuPathDB" id="FungiDB:RO3G_06023"/>
<protein>
    <submittedName>
        <fullName evidence="1">Uncharacterized protein</fullName>
    </submittedName>
</protein>
<dbReference type="Proteomes" id="UP000009138">
    <property type="component" value="Unassembled WGS sequence"/>
</dbReference>
<reference evidence="1 2" key="1">
    <citation type="journal article" date="2009" name="PLoS Genet.">
        <title>Genomic analysis of the basal lineage fungus Rhizopus oryzae reveals a whole-genome duplication.</title>
        <authorList>
            <person name="Ma L.-J."/>
            <person name="Ibrahim A.S."/>
            <person name="Skory C."/>
            <person name="Grabherr M.G."/>
            <person name="Burger G."/>
            <person name="Butler M."/>
            <person name="Elias M."/>
            <person name="Idnurm A."/>
            <person name="Lang B.F."/>
            <person name="Sone T."/>
            <person name="Abe A."/>
            <person name="Calvo S.E."/>
            <person name="Corrochano L.M."/>
            <person name="Engels R."/>
            <person name="Fu J."/>
            <person name="Hansberg W."/>
            <person name="Kim J.-M."/>
            <person name="Kodira C.D."/>
            <person name="Koehrsen M.J."/>
            <person name="Liu B."/>
            <person name="Miranda-Saavedra D."/>
            <person name="O'Leary S."/>
            <person name="Ortiz-Castellanos L."/>
            <person name="Poulter R."/>
            <person name="Rodriguez-Romero J."/>
            <person name="Ruiz-Herrera J."/>
            <person name="Shen Y.-Q."/>
            <person name="Zeng Q."/>
            <person name="Galagan J."/>
            <person name="Birren B.W."/>
            <person name="Cuomo C.A."/>
            <person name="Wickes B.L."/>
        </authorList>
    </citation>
    <scope>NUCLEOTIDE SEQUENCE [LARGE SCALE GENOMIC DNA]</scope>
    <source>
        <strain evidence="2">RA 99-880 / ATCC MYA-4621 / FGSC 9543 / NRRL 43880</strain>
    </source>
</reference>
<sequence length="76" mass="8613">MSLSIDVGPATSTVERELNECRRDLRFLVTIRAQNRYDKYVLGPNVVGVFKRSDFAKPSLGLLLSERTTSSFKNTF</sequence>
<evidence type="ECO:0000313" key="2">
    <source>
        <dbReference type="Proteomes" id="UP000009138"/>
    </source>
</evidence>
<proteinExistence type="predicted"/>
<organism evidence="1 2">
    <name type="scientific">Rhizopus delemar (strain RA 99-880 / ATCC MYA-4621 / FGSC 9543 / NRRL 43880)</name>
    <name type="common">Mucormycosis agent</name>
    <name type="synonym">Rhizopus arrhizus var. delemar</name>
    <dbReference type="NCBI Taxonomy" id="246409"/>
    <lineage>
        <taxon>Eukaryota</taxon>
        <taxon>Fungi</taxon>
        <taxon>Fungi incertae sedis</taxon>
        <taxon>Mucoromycota</taxon>
        <taxon>Mucoromycotina</taxon>
        <taxon>Mucoromycetes</taxon>
        <taxon>Mucorales</taxon>
        <taxon>Mucorineae</taxon>
        <taxon>Rhizopodaceae</taxon>
        <taxon>Rhizopus</taxon>
    </lineage>
</organism>
<dbReference type="RefSeq" id="XP_067516714.1">
    <property type="nucleotide sequence ID" value="XM_067660613.1"/>
</dbReference>
<name>I1BYN8_RHIO9</name>
<keyword evidence="2" id="KW-1185">Reference proteome</keyword>
<dbReference type="EMBL" id="CH476735">
    <property type="protein sequence ID" value="EIE81318.1"/>
    <property type="molecule type" value="Genomic_DNA"/>
</dbReference>
<dbReference type="AlphaFoldDB" id="I1BYN8"/>